<dbReference type="EMBL" id="JAUDFV010000020">
    <property type="protein sequence ID" value="KAL2740961.1"/>
    <property type="molecule type" value="Genomic_DNA"/>
</dbReference>
<protein>
    <submittedName>
        <fullName evidence="2">Uncharacterized protein</fullName>
    </submittedName>
</protein>
<dbReference type="AlphaFoldDB" id="A0ABD2C7D2"/>
<keyword evidence="3" id="KW-1185">Reference proteome</keyword>
<comment type="caution">
    <text evidence="2">The sequence shown here is derived from an EMBL/GenBank/DDBJ whole genome shotgun (WGS) entry which is preliminary data.</text>
</comment>
<accession>A0ABD2C7D2</accession>
<name>A0ABD2C7D2_VESSQ</name>
<dbReference type="Proteomes" id="UP001607302">
    <property type="component" value="Unassembled WGS sequence"/>
</dbReference>
<proteinExistence type="predicted"/>
<gene>
    <name evidence="2" type="ORF">V1478_001102</name>
</gene>
<sequence>MDTHATYNDVGRHKNLTVVFRAYDDNDNDNDNDKDEDEDEDENEVGYDDENDETLRHTCMHLYLFELVSLTITDVLRADLSNVTIAFVRSVVFEGRDATDKTAAMVNRIRMLQLLSMEVDEIVQRMKEREIPETLLSVVLLWFTARRRKLPERFAYSSQ</sequence>
<feature type="region of interest" description="Disordered" evidence="1">
    <location>
        <begin position="23"/>
        <end position="51"/>
    </location>
</feature>
<organism evidence="2 3">
    <name type="scientific">Vespula squamosa</name>
    <name type="common">Southern yellow jacket</name>
    <name type="synonym">Wasp</name>
    <dbReference type="NCBI Taxonomy" id="30214"/>
    <lineage>
        <taxon>Eukaryota</taxon>
        <taxon>Metazoa</taxon>
        <taxon>Ecdysozoa</taxon>
        <taxon>Arthropoda</taxon>
        <taxon>Hexapoda</taxon>
        <taxon>Insecta</taxon>
        <taxon>Pterygota</taxon>
        <taxon>Neoptera</taxon>
        <taxon>Endopterygota</taxon>
        <taxon>Hymenoptera</taxon>
        <taxon>Apocrita</taxon>
        <taxon>Aculeata</taxon>
        <taxon>Vespoidea</taxon>
        <taxon>Vespidae</taxon>
        <taxon>Vespinae</taxon>
        <taxon>Vespula</taxon>
    </lineage>
</organism>
<feature type="compositionally biased region" description="Acidic residues" evidence="1">
    <location>
        <begin position="25"/>
        <end position="51"/>
    </location>
</feature>
<evidence type="ECO:0000313" key="3">
    <source>
        <dbReference type="Proteomes" id="UP001607302"/>
    </source>
</evidence>
<evidence type="ECO:0000256" key="1">
    <source>
        <dbReference type="SAM" id="MobiDB-lite"/>
    </source>
</evidence>
<evidence type="ECO:0000313" key="2">
    <source>
        <dbReference type="EMBL" id="KAL2740961.1"/>
    </source>
</evidence>
<reference evidence="2 3" key="1">
    <citation type="journal article" date="2024" name="Ann. Entomol. Soc. Am.">
        <title>Genomic analyses of the southern and eastern yellowjacket wasps (Hymenoptera: Vespidae) reveal evolutionary signatures of social life.</title>
        <authorList>
            <person name="Catto M.A."/>
            <person name="Caine P.B."/>
            <person name="Orr S.E."/>
            <person name="Hunt B.G."/>
            <person name="Goodisman M.A.D."/>
        </authorList>
    </citation>
    <scope>NUCLEOTIDE SEQUENCE [LARGE SCALE GENOMIC DNA]</scope>
    <source>
        <strain evidence="2">233</strain>
        <tissue evidence="2">Head and thorax</tissue>
    </source>
</reference>